<dbReference type="InterPro" id="IPR003694">
    <property type="entry name" value="NAD_synthase"/>
</dbReference>
<dbReference type="EC" id="6.3.5.1" evidence="3"/>
<keyword evidence="6" id="KW-0547">Nucleotide-binding</keyword>
<dbReference type="InterPro" id="IPR003010">
    <property type="entry name" value="C-N_Hydrolase"/>
</dbReference>
<keyword evidence="5" id="KW-0436">Ligase</keyword>
<evidence type="ECO:0000256" key="9">
    <source>
        <dbReference type="ARBA" id="ARBA00030681"/>
    </source>
</evidence>
<accession>A0ABN8PH54</accession>
<gene>
    <name evidence="12" type="ORF">PEVE_00042915</name>
</gene>
<comment type="caution">
    <text evidence="12">The sequence shown here is derived from an EMBL/GenBank/DDBJ whole genome shotgun (WGS) entry which is preliminary data.</text>
</comment>
<feature type="region of interest" description="Disordered" evidence="10">
    <location>
        <begin position="722"/>
        <end position="741"/>
    </location>
</feature>
<evidence type="ECO:0000256" key="10">
    <source>
        <dbReference type="SAM" id="MobiDB-lite"/>
    </source>
</evidence>
<evidence type="ECO:0000256" key="3">
    <source>
        <dbReference type="ARBA" id="ARBA00012743"/>
    </source>
</evidence>
<evidence type="ECO:0000256" key="8">
    <source>
        <dbReference type="ARBA" id="ARBA00023027"/>
    </source>
</evidence>
<dbReference type="EMBL" id="CALNXI010000858">
    <property type="protein sequence ID" value="CAH3143704.1"/>
    <property type="molecule type" value="Genomic_DNA"/>
</dbReference>
<evidence type="ECO:0000256" key="2">
    <source>
        <dbReference type="ARBA" id="ARBA00007145"/>
    </source>
</evidence>
<keyword evidence="7" id="KW-0067">ATP-binding</keyword>
<comment type="similarity">
    <text evidence="2">In the C-terminal section; belongs to the NAD synthetase family.</text>
</comment>
<evidence type="ECO:0000256" key="4">
    <source>
        <dbReference type="ARBA" id="ARBA00017309"/>
    </source>
</evidence>
<evidence type="ECO:0000313" key="13">
    <source>
        <dbReference type="Proteomes" id="UP001159427"/>
    </source>
</evidence>
<evidence type="ECO:0000313" key="12">
    <source>
        <dbReference type="EMBL" id="CAH3143704.1"/>
    </source>
</evidence>
<dbReference type="InterPro" id="IPR036526">
    <property type="entry name" value="C-N_Hydrolase_sf"/>
</dbReference>
<feature type="region of interest" description="Disordered" evidence="10">
    <location>
        <begin position="800"/>
        <end position="821"/>
    </location>
</feature>
<dbReference type="HAMAP" id="MF_02090">
    <property type="entry name" value="NadE_glutamine_dep"/>
    <property type="match status" value="1"/>
</dbReference>
<evidence type="ECO:0000256" key="1">
    <source>
        <dbReference type="ARBA" id="ARBA00005188"/>
    </source>
</evidence>
<dbReference type="CDD" id="cd00553">
    <property type="entry name" value="NAD_synthase"/>
    <property type="match status" value="1"/>
</dbReference>
<keyword evidence="8" id="KW-0520">NAD</keyword>
<organism evidence="12 13">
    <name type="scientific">Porites evermanni</name>
    <dbReference type="NCBI Taxonomy" id="104178"/>
    <lineage>
        <taxon>Eukaryota</taxon>
        <taxon>Metazoa</taxon>
        <taxon>Cnidaria</taxon>
        <taxon>Anthozoa</taxon>
        <taxon>Hexacorallia</taxon>
        <taxon>Scleractinia</taxon>
        <taxon>Fungiina</taxon>
        <taxon>Poritidae</taxon>
        <taxon>Porites</taxon>
    </lineage>
</organism>
<dbReference type="InterPro" id="IPR014445">
    <property type="entry name" value="Gln-dep_NAD_synthase"/>
</dbReference>
<evidence type="ECO:0000256" key="6">
    <source>
        <dbReference type="ARBA" id="ARBA00022741"/>
    </source>
</evidence>
<dbReference type="SUPFAM" id="SSF56317">
    <property type="entry name" value="Carbon-nitrogen hydrolase"/>
    <property type="match status" value="1"/>
</dbReference>
<dbReference type="NCBIfam" id="TIGR00552">
    <property type="entry name" value="nadE"/>
    <property type="match status" value="1"/>
</dbReference>
<dbReference type="PANTHER" id="PTHR23090:SF9">
    <property type="entry name" value="GLUTAMINE-DEPENDENT NAD(+) SYNTHETASE"/>
    <property type="match status" value="1"/>
</dbReference>
<dbReference type="Pfam" id="PF00795">
    <property type="entry name" value="CN_hydrolase"/>
    <property type="match status" value="1"/>
</dbReference>
<evidence type="ECO:0000256" key="5">
    <source>
        <dbReference type="ARBA" id="ARBA00022598"/>
    </source>
</evidence>
<feature type="compositionally biased region" description="Polar residues" evidence="10">
    <location>
        <begin position="725"/>
        <end position="739"/>
    </location>
</feature>
<dbReference type="InterPro" id="IPR014729">
    <property type="entry name" value="Rossmann-like_a/b/a_fold"/>
</dbReference>
<dbReference type="Proteomes" id="UP001159427">
    <property type="component" value="Unassembled WGS sequence"/>
</dbReference>
<comment type="pathway">
    <text evidence="1">Cofactor biosynthesis; NAD(+) biosynthesis; NAD(+) from deamido-NAD(+) (L-Gln route): step 1/1.</text>
</comment>
<reference evidence="12 13" key="1">
    <citation type="submission" date="2022-05" db="EMBL/GenBank/DDBJ databases">
        <authorList>
            <consortium name="Genoscope - CEA"/>
            <person name="William W."/>
        </authorList>
    </citation>
    <scope>NUCLEOTIDE SEQUENCE [LARGE SCALE GENOMIC DNA]</scope>
</reference>
<dbReference type="Gene3D" id="3.60.110.10">
    <property type="entry name" value="Carbon-nitrogen hydrolase"/>
    <property type="match status" value="1"/>
</dbReference>
<protein>
    <recommendedName>
        <fullName evidence="4">Glutamine-dependent NAD(+) synthetase</fullName>
        <ecNumber evidence="3">6.3.5.1</ecNumber>
    </recommendedName>
    <alternativeName>
        <fullName evidence="9">NAD(+) synthase [glutamine-hydrolyzing]</fullName>
    </alternativeName>
</protein>
<keyword evidence="13" id="KW-1185">Reference proteome</keyword>
<proteinExistence type="inferred from homology"/>
<sequence>MGRKVTLAACTLNQWALDFEGNLKRILQSINLARAHGATYRLGPELEIPGYGCNDHFLESDTLLHSFQVLSVLLKSPVAKDIICDVGMPIMHRNVRYNCRVIFLNGKILLIRPKMTLANDANYREGRWFTKWNKPKQTEEYFLPRMIAEITGQDSVPFGDGVISTLDTCVGSEICEELFSVDGPHISMALDGVEIITNASGSHHQLRKLNTRVDYVTDATTKAGGIYVYANMRGCDGERVYYDGCSMIAVNGHVVAQGAQFSLQEVEVVTATIDLEEVRSHRGSTPTFGSSATAYTKSYPRLKVDFALSHGDDISIPSADPIEVQYHSPEEEISLGPACWLWDYLRRSGQAGFFLPLSGGIDSSSTACIVSSMCHLVCLAVKNGDQQVLEDCRRIINDNNYIPTDPKELAGRIFVTCYMGTENSSEETRKRASDLAEEIGSYHMGITIDAAVTAVLGIFTAVTGKIPKFKLYGGTQRENLAMQNVQARLRMVLAYLFAQLIMWARGLPGGLLVLGSANVDESLCGYLTKYDCSSADINPIGGISKKDLKAFIFYCVEKFNFSSLIRILGAPPTAELEPLADGQIQQTDEEDMGMTYDELSMFGRLRKISRCGPYSMFCKLVHTWRANYAPLAVAEKVKRFFRAYSINRHKMTTLTPAYHAENYSPDDNRFDLRPFLYNTQWSWQMRLVDDEIRRLQQAAEKLHLRQQQPHLQANSDALFGGLHDQNVSGSEGVTSSSLPVKTERTGNHFCADERTHQARKERLQRTVESWVNYNRGSRRREINETPPCPALIRIKTEPPDLEQGCHSDVNEHSDSELRSRKRDVTEISGHVTDGEFISAEKYMRIQSR</sequence>
<evidence type="ECO:0000256" key="7">
    <source>
        <dbReference type="ARBA" id="ARBA00022840"/>
    </source>
</evidence>
<dbReference type="InterPro" id="IPR022310">
    <property type="entry name" value="NAD/GMP_synthase"/>
</dbReference>
<dbReference type="PANTHER" id="PTHR23090">
    <property type="entry name" value="NH 3 /GLUTAMINE-DEPENDENT NAD + SYNTHETASE"/>
    <property type="match status" value="1"/>
</dbReference>
<dbReference type="CDD" id="cd07570">
    <property type="entry name" value="GAT_Gln-NAD-synth"/>
    <property type="match status" value="1"/>
</dbReference>
<evidence type="ECO:0000259" key="11">
    <source>
        <dbReference type="PROSITE" id="PS50263"/>
    </source>
</evidence>
<dbReference type="PROSITE" id="PS50263">
    <property type="entry name" value="CN_HYDROLASE"/>
    <property type="match status" value="1"/>
</dbReference>
<feature type="domain" description="CN hydrolase" evidence="11">
    <location>
        <begin position="5"/>
        <end position="275"/>
    </location>
</feature>
<name>A0ABN8PH54_9CNID</name>
<dbReference type="Pfam" id="PF02540">
    <property type="entry name" value="NAD_synthase"/>
    <property type="match status" value="1"/>
</dbReference>
<dbReference type="SUPFAM" id="SSF52402">
    <property type="entry name" value="Adenine nucleotide alpha hydrolases-like"/>
    <property type="match status" value="1"/>
</dbReference>
<dbReference type="Gene3D" id="3.40.50.620">
    <property type="entry name" value="HUPs"/>
    <property type="match status" value="1"/>
</dbReference>